<dbReference type="EC" id="2.7.11.1" evidence="1"/>
<comment type="caution">
    <text evidence="12">The sequence shown here is derived from an EMBL/GenBank/DDBJ whole genome shotgun (WGS) entry which is preliminary data.</text>
</comment>
<dbReference type="Pfam" id="PF22956">
    <property type="entry name" value="VPS15-like_hel"/>
    <property type="match status" value="1"/>
</dbReference>
<keyword evidence="13" id="KW-1185">Reference proteome</keyword>
<dbReference type="Gene3D" id="1.10.510.10">
    <property type="entry name" value="Transferase(Phosphotransferase) domain 1"/>
    <property type="match status" value="1"/>
</dbReference>
<dbReference type="SMART" id="SM00320">
    <property type="entry name" value="WD40"/>
    <property type="match status" value="5"/>
</dbReference>
<evidence type="ECO:0000256" key="7">
    <source>
        <dbReference type="ARBA" id="ARBA00022777"/>
    </source>
</evidence>
<evidence type="ECO:0000256" key="6">
    <source>
        <dbReference type="ARBA" id="ARBA00022741"/>
    </source>
</evidence>
<feature type="region of interest" description="Disordered" evidence="10">
    <location>
        <begin position="298"/>
        <end position="350"/>
    </location>
</feature>
<dbReference type="Proteomes" id="UP001497392">
    <property type="component" value="Unassembled WGS sequence"/>
</dbReference>
<dbReference type="CDD" id="cd13980">
    <property type="entry name" value="STKc_Vps15"/>
    <property type="match status" value="1"/>
</dbReference>
<feature type="compositionally biased region" description="Polar residues" evidence="10">
    <location>
        <begin position="298"/>
        <end position="309"/>
    </location>
</feature>
<keyword evidence="5" id="KW-0677">Repeat</keyword>
<dbReference type="SUPFAM" id="SSF50978">
    <property type="entry name" value="WD40 repeat-like"/>
    <property type="match status" value="1"/>
</dbReference>
<reference evidence="12 13" key="1">
    <citation type="submission" date="2024-06" db="EMBL/GenBank/DDBJ databases">
        <authorList>
            <person name="Kraege A."/>
            <person name="Thomma B."/>
        </authorList>
    </citation>
    <scope>NUCLEOTIDE SEQUENCE [LARGE SCALE GENOMIC DNA]</scope>
</reference>
<feature type="repeat" description="WD" evidence="9">
    <location>
        <begin position="1536"/>
        <end position="1569"/>
    </location>
</feature>
<keyword evidence="3 9" id="KW-0853">WD repeat</keyword>
<feature type="compositionally biased region" description="Low complexity" evidence="10">
    <location>
        <begin position="1016"/>
        <end position="1038"/>
    </location>
</feature>
<evidence type="ECO:0000259" key="11">
    <source>
        <dbReference type="PROSITE" id="PS50011"/>
    </source>
</evidence>
<name>A0ABP1FQG7_9CHLO</name>
<dbReference type="Gene3D" id="1.25.10.10">
    <property type="entry name" value="Leucine-rich Repeat Variant"/>
    <property type="match status" value="1"/>
</dbReference>
<evidence type="ECO:0000256" key="10">
    <source>
        <dbReference type="SAM" id="MobiDB-lite"/>
    </source>
</evidence>
<keyword evidence="4" id="KW-0808">Transferase</keyword>
<sequence>MGNQLTLPQKLQPEHLAEVPKFVLKENFGGGRFLKTLLCLHDDGGLVIVKAFLESEKAAYLIRPHVFADLYHRLSTRPFLSRIEKLWIAFQLLHALAYIHEKGVVHGDLKCENAMVTSWSWVFLTDFASYKPTRLPADNPADFSFFFDTGGRRRCYIAPERFYESSSGSTEQVSVQHLQPEMDVFSMGCVIAELFLEGKALFDLSKLLSYRRGEYDPLGDLAQIEPPLQQLIMHMIQLQPGKRLSAKAYLEQWGSKLFPGYFGTFLHPFFTALLPMDADERVAAVLAAYPQLLAAMQPSQPGSAESSPGKTEGAKIRARDKQVRDEDTAAKEQAGKAAPAGAPAPDVGGATGLGTQLSSVAGPALQADLMVNVDTLLADTQTLLARLQEAESGGAEDDTFFAADPSRSMSLRQPSPEPQPDPSLPASASSSPEESATDEVYEFQCREQENGAFVESTLSSGHGASKQAFMRRQDVTLPPDRGWHWTSDWQVASDSGGCGEGGWQYRTATGSFESEVRPANPTGQQGWAAADSLGNSWRRRRWVRHRQRRHHQDEEPNIRSMAGHPGSRQDSGMTMIAVLLCTLVRGTKLQEGKTRAVALLSRVAVMCDDDTRLQRIVPYILAMMQKGEAPASVQCAALRALGQVLGMIETMPLSDAKIFNEYMLPALSLIPSEAEECVRVEYAGILAQLAATAHRFLMRLQGTPAQQTHAVIRYEEQMAALRAAFTGVFQDLVVSARSTPFTRRAILPHLPKMANVLGRRLSNDFLLPTMITFLNDRDWQTRAAFFREVPCMAAQAGFAGMEAFLLPCVEQALSDESVAVVTEAIRFLTSVVESGHIRRRALLAISGRLVAKLQQQASTAVLSAAAEFMAAASRLLSPAEVYALLIPQLMPAFSQEPINMRDPSCIGVCFKAGSNGVNGNGHPRLAASSLPGTPPYRSTSAVSPRPGGGSAKAGNLLQQLPSAPVYKFSIDPKHLRPGVSRLTAALDSLNATGQDGHIIARSDSKSYPKRTSQLDASISASSASLSSHHSAHAQNHASDVNRLVTHAKRLSKPATDMGAMSGRLGAGVRTIQLSSESPLTFPMANPNLGISDAIDAAIHTDLPAHPYSDLASSTAWQPRGILVAHLAEHRRAINRIAVARSAAFFVTASDDETCKIWDSRRLEKDISFRSKLTYASQGGKILACAACEDSQSVASASSSGSVHVWRVEYTSRSGGAPDRYTGIIGVRQASPGEGAVLEVTQWGSLLLYATQRGGIHAWDLRADTNAWSIPCSPNQGLLERLAVDPSGPNWLMTGSSRGHLTLWDMRFQLAVNSTQMAQSHPIEALSPALCPPARLGLQDSSLSTPLVYVASGPHEISLWDVEQSKCHQVLRVLNRQNGDSGRTELPYALRRAQRPSAPQMDALGLARHLAVSDVQAPMQRPSGCRALLPTGAGPLLTGSSDGAVRLWDASRPEASYMVCGPPQTPAPDAPDANTGLGSGPAQAGLHMPAQAMVPASYVYTNKTIQGVEVVEESCILGAADPSERRYVHSGLDRAAALCHQDGITHMTSVESADRILLTASHDGVVKAWK</sequence>
<dbReference type="InterPro" id="IPR016024">
    <property type="entry name" value="ARM-type_fold"/>
</dbReference>
<feature type="compositionally biased region" description="Low complexity" evidence="10">
    <location>
        <begin position="424"/>
        <end position="434"/>
    </location>
</feature>
<dbReference type="PANTHER" id="PTHR17583:SF0">
    <property type="entry name" value="PHOSPHOINOSITIDE 3-KINASE REGULATORY SUBUNIT 4"/>
    <property type="match status" value="1"/>
</dbReference>
<dbReference type="InterPro" id="IPR045162">
    <property type="entry name" value="Vps15-like"/>
</dbReference>
<dbReference type="SUPFAM" id="SSF56112">
    <property type="entry name" value="Protein kinase-like (PK-like)"/>
    <property type="match status" value="1"/>
</dbReference>
<dbReference type="SMART" id="SM00220">
    <property type="entry name" value="S_TKc"/>
    <property type="match status" value="1"/>
</dbReference>
<feature type="repeat" description="WD" evidence="9">
    <location>
        <begin position="1435"/>
        <end position="1457"/>
    </location>
</feature>
<evidence type="ECO:0000256" key="9">
    <source>
        <dbReference type="PROSITE-ProRule" id="PRU00221"/>
    </source>
</evidence>
<evidence type="ECO:0000313" key="12">
    <source>
        <dbReference type="EMBL" id="CAL5219812.1"/>
    </source>
</evidence>
<evidence type="ECO:0000256" key="4">
    <source>
        <dbReference type="ARBA" id="ARBA00022679"/>
    </source>
</evidence>
<dbReference type="PANTHER" id="PTHR17583">
    <property type="entry name" value="PHOSPHOINOSITIDE 3-KINASE REGULATORY SUBUNIT 4"/>
    <property type="match status" value="1"/>
</dbReference>
<keyword evidence="6" id="KW-0547">Nucleotide-binding</keyword>
<feature type="domain" description="Protein kinase" evidence="11">
    <location>
        <begin position="1"/>
        <end position="270"/>
    </location>
</feature>
<accession>A0ABP1FQG7</accession>
<dbReference type="InterPro" id="IPR000719">
    <property type="entry name" value="Prot_kinase_dom"/>
</dbReference>
<feature type="compositionally biased region" description="Low complexity" evidence="10">
    <location>
        <begin position="335"/>
        <end position="348"/>
    </location>
</feature>
<dbReference type="Gene3D" id="2.130.10.10">
    <property type="entry name" value="YVTN repeat-like/Quinoprotein amine dehydrogenase"/>
    <property type="match status" value="2"/>
</dbReference>
<keyword evidence="2" id="KW-0723">Serine/threonine-protein kinase</keyword>
<evidence type="ECO:0000256" key="3">
    <source>
        <dbReference type="ARBA" id="ARBA00022574"/>
    </source>
</evidence>
<dbReference type="PROSITE" id="PS50011">
    <property type="entry name" value="PROTEIN_KINASE_DOM"/>
    <property type="match status" value="1"/>
</dbReference>
<feature type="region of interest" description="Disordered" evidence="10">
    <location>
        <begin position="1000"/>
        <end position="1040"/>
    </location>
</feature>
<evidence type="ECO:0000313" key="13">
    <source>
        <dbReference type="Proteomes" id="UP001497392"/>
    </source>
</evidence>
<keyword evidence="7" id="KW-0418">Kinase</keyword>
<feature type="region of interest" description="Disordered" evidence="10">
    <location>
        <begin position="390"/>
        <end position="440"/>
    </location>
</feature>
<gene>
    <name evidence="12" type="primary">g1722</name>
    <name evidence="12" type="ORF">VP750_LOCUS1471</name>
</gene>
<dbReference type="InterPro" id="IPR011009">
    <property type="entry name" value="Kinase-like_dom_sf"/>
</dbReference>
<evidence type="ECO:0000256" key="1">
    <source>
        <dbReference type="ARBA" id="ARBA00012513"/>
    </source>
</evidence>
<protein>
    <recommendedName>
        <fullName evidence="1">non-specific serine/threonine protein kinase</fullName>
        <ecNumber evidence="1">2.7.11.1</ecNumber>
    </recommendedName>
</protein>
<proteinExistence type="predicted"/>
<evidence type="ECO:0000256" key="2">
    <source>
        <dbReference type="ARBA" id="ARBA00022527"/>
    </source>
</evidence>
<dbReference type="InterPro" id="IPR036322">
    <property type="entry name" value="WD40_repeat_dom_sf"/>
</dbReference>
<evidence type="ECO:0000256" key="8">
    <source>
        <dbReference type="ARBA" id="ARBA00022840"/>
    </source>
</evidence>
<dbReference type="InterPro" id="IPR055231">
    <property type="entry name" value="2AA_helical"/>
</dbReference>
<feature type="region of interest" description="Disordered" evidence="10">
    <location>
        <begin position="921"/>
        <end position="952"/>
    </location>
</feature>
<dbReference type="SUPFAM" id="SSF48371">
    <property type="entry name" value="ARM repeat"/>
    <property type="match status" value="1"/>
</dbReference>
<feature type="repeat" description="WD" evidence="9">
    <location>
        <begin position="1126"/>
        <end position="1158"/>
    </location>
</feature>
<dbReference type="Pfam" id="PF00400">
    <property type="entry name" value="WD40"/>
    <property type="match status" value="1"/>
</dbReference>
<dbReference type="InterPro" id="IPR011989">
    <property type="entry name" value="ARM-like"/>
</dbReference>
<dbReference type="PROSITE" id="PS50082">
    <property type="entry name" value="WD_REPEATS_2"/>
    <property type="match status" value="3"/>
</dbReference>
<keyword evidence="8" id="KW-0067">ATP-binding</keyword>
<dbReference type="InterPro" id="IPR015943">
    <property type="entry name" value="WD40/YVTN_repeat-like_dom_sf"/>
</dbReference>
<organism evidence="12 13">
    <name type="scientific">Coccomyxa viridis</name>
    <dbReference type="NCBI Taxonomy" id="1274662"/>
    <lineage>
        <taxon>Eukaryota</taxon>
        <taxon>Viridiplantae</taxon>
        <taxon>Chlorophyta</taxon>
        <taxon>core chlorophytes</taxon>
        <taxon>Trebouxiophyceae</taxon>
        <taxon>Trebouxiophyceae incertae sedis</taxon>
        <taxon>Coccomyxaceae</taxon>
        <taxon>Coccomyxa</taxon>
    </lineage>
</organism>
<dbReference type="Pfam" id="PF00069">
    <property type="entry name" value="Pkinase"/>
    <property type="match status" value="1"/>
</dbReference>
<dbReference type="InterPro" id="IPR001680">
    <property type="entry name" value="WD40_rpt"/>
</dbReference>
<evidence type="ECO:0000256" key="5">
    <source>
        <dbReference type="ARBA" id="ARBA00022737"/>
    </source>
</evidence>
<feature type="compositionally biased region" description="Basic and acidic residues" evidence="10">
    <location>
        <begin position="312"/>
        <end position="334"/>
    </location>
</feature>
<dbReference type="PROSITE" id="PS50294">
    <property type="entry name" value="WD_REPEATS_REGION"/>
    <property type="match status" value="2"/>
</dbReference>
<feature type="region of interest" description="Disordered" evidence="10">
    <location>
        <begin position="544"/>
        <end position="567"/>
    </location>
</feature>
<dbReference type="EMBL" id="CAXHTA020000002">
    <property type="protein sequence ID" value="CAL5219812.1"/>
    <property type="molecule type" value="Genomic_DNA"/>
</dbReference>